<evidence type="ECO:0000256" key="6">
    <source>
        <dbReference type="HAMAP-Rule" id="MF_01515"/>
    </source>
</evidence>
<accession>A0A1M6E759</accession>
<keyword evidence="10" id="KW-1185">Reference proteome</keyword>
<dbReference type="STRING" id="1168035.SAMN05444280_10689"/>
<comment type="subcellular location">
    <subcellularLocation>
        <location evidence="1 6">Cell membrane</location>
        <topology evidence="1 6">Multi-pass membrane protein</topology>
    </subcellularLocation>
</comment>
<dbReference type="AlphaFoldDB" id="A0A1M6E759"/>
<keyword evidence="4 6" id="KW-1133">Transmembrane helix</keyword>
<feature type="domain" description="DUF5698" evidence="8">
    <location>
        <begin position="34"/>
        <end position="90"/>
    </location>
</feature>
<evidence type="ECO:0000256" key="5">
    <source>
        <dbReference type="ARBA" id="ARBA00023136"/>
    </source>
</evidence>
<reference evidence="9 10" key="1">
    <citation type="submission" date="2016-11" db="EMBL/GenBank/DDBJ databases">
        <authorList>
            <person name="Jaros S."/>
            <person name="Januszkiewicz K."/>
            <person name="Wedrychowicz H."/>
        </authorList>
    </citation>
    <scope>NUCLEOTIDE SEQUENCE [LARGE SCALE GENOMIC DNA]</scope>
    <source>
        <strain evidence="9 10">DSM 27063</strain>
    </source>
</reference>
<dbReference type="InterPro" id="IPR015867">
    <property type="entry name" value="N-reg_PII/ATP_PRibTrfase_C"/>
</dbReference>
<dbReference type="HAMAP" id="MF_01515">
    <property type="entry name" value="UPF0316"/>
    <property type="match status" value="1"/>
</dbReference>
<keyword evidence="2 6" id="KW-1003">Cell membrane</keyword>
<keyword evidence="5 6" id="KW-0472">Membrane</keyword>
<dbReference type="InterPro" id="IPR044035">
    <property type="entry name" value="DUF5698"/>
</dbReference>
<evidence type="ECO:0000256" key="4">
    <source>
        <dbReference type="ARBA" id="ARBA00022989"/>
    </source>
</evidence>
<feature type="domain" description="DUF2179" evidence="7">
    <location>
        <begin position="124"/>
        <end position="175"/>
    </location>
</feature>
<proteinExistence type="inferred from homology"/>
<gene>
    <name evidence="9" type="ORF">SAMN05444280_10689</name>
</gene>
<sequence length="193" mass="21916">MVILETFYDSSLFTYVVLPLLIFMARVTDVTIGTVRIVMISKGAKKWAPFLGFVEIFVWLLAMTKIFQNLDNWLCYFAYAGGFAAGNYIGLLIEEKLAVGILKIQIITRKNADKLIENLKEAGYGITHHAAKGSNNNNVSIIYSIIKRHEIRKVEKIIKTTNPQAFYSVEDVKTVSHLIYPIKKGSRPWRKGK</sequence>
<dbReference type="CDD" id="cd16381">
    <property type="entry name" value="YitT_C_like_1"/>
    <property type="match status" value="1"/>
</dbReference>
<keyword evidence="3 6" id="KW-0812">Transmembrane</keyword>
<organism evidence="9 10">
    <name type="scientific">Tangfeifania diversioriginum</name>
    <dbReference type="NCBI Taxonomy" id="1168035"/>
    <lineage>
        <taxon>Bacteria</taxon>
        <taxon>Pseudomonadati</taxon>
        <taxon>Bacteroidota</taxon>
        <taxon>Bacteroidia</taxon>
        <taxon>Marinilabiliales</taxon>
        <taxon>Prolixibacteraceae</taxon>
        <taxon>Tangfeifania</taxon>
    </lineage>
</organism>
<dbReference type="InterPro" id="IPR019264">
    <property type="entry name" value="DUF2179"/>
</dbReference>
<dbReference type="InterPro" id="IPR022930">
    <property type="entry name" value="UPF0316"/>
</dbReference>
<evidence type="ECO:0000259" key="8">
    <source>
        <dbReference type="Pfam" id="PF18955"/>
    </source>
</evidence>
<evidence type="ECO:0000256" key="1">
    <source>
        <dbReference type="ARBA" id="ARBA00004651"/>
    </source>
</evidence>
<comment type="similarity">
    <text evidence="6">Belongs to the UPF0316 family.</text>
</comment>
<evidence type="ECO:0000259" key="7">
    <source>
        <dbReference type="Pfam" id="PF10035"/>
    </source>
</evidence>
<feature type="transmembrane region" description="Helical" evidence="6">
    <location>
        <begin position="12"/>
        <end position="35"/>
    </location>
</feature>
<dbReference type="EMBL" id="FQZE01000006">
    <property type="protein sequence ID" value="SHI81291.1"/>
    <property type="molecule type" value="Genomic_DNA"/>
</dbReference>
<evidence type="ECO:0000313" key="9">
    <source>
        <dbReference type="EMBL" id="SHI81291.1"/>
    </source>
</evidence>
<feature type="transmembrane region" description="Helical" evidence="6">
    <location>
        <begin position="73"/>
        <end position="93"/>
    </location>
</feature>
<dbReference type="Proteomes" id="UP000184050">
    <property type="component" value="Unassembled WGS sequence"/>
</dbReference>
<dbReference type="RefSeq" id="WP_073166905.1">
    <property type="nucleotide sequence ID" value="NZ_FQZE01000006.1"/>
</dbReference>
<dbReference type="Pfam" id="PF10035">
    <property type="entry name" value="DUF2179"/>
    <property type="match status" value="1"/>
</dbReference>
<evidence type="ECO:0000256" key="3">
    <source>
        <dbReference type="ARBA" id="ARBA00022692"/>
    </source>
</evidence>
<dbReference type="Pfam" id="PF18955">
    <property type="entry name" value="DUF5698"/>
    <property type="match status" value="1"/>
</dbReference>
<dbReference type="NCBIfam" id="NF003191">
    <property type="entry name" value="PRK04164.1-2"/>
    <property type="match status" value="1"/>
</dbReference>
<evidence type="ECO:0000313" key="10">
    <source>
        <dbReference type="Proteomes" id="UP000184050"/>
    </source>
</evidence>
<feature type="transmembrane region" description="Helical" evidence="6">
    <location>
        <begin position="47"/>
        <end position="67"/>
    </location>
</feature>
<dbReference type="Gene3D" id="3.30.70.120">
    <property type="match status" value="1"/>
</dbReference>
<name>A0A1M6E759_9BACT</name>
<dbReference type="PANTHER" id="PTHR40060:SF1">
    <property type="entry name" value="UPF0316 PROTEIN YEBE"/>
    <property type="match status" value="1"/>
</dbReference>
<dbReference type="PANTHER" id="PTHR40060">
    <property type="entry name" value="UPF0316 PROTEIN YEBE"/>
    <property type="match status" value="1"/>
</dbReference>
<dbReference type="GO" id="GO:0005886">
    <property type="term" value="C:plasma membrane"/>
    <property type="evidence" value="ECO:0007669"/>
    <property type="project" value="UniProtKB-SubCell"/>
</dbReference>
<dbReference type="OrthoDB" id="48231at2"/>
<protein>
    <recommendedName>
        <fullName evidence="6">UPF0316 protein SAMN05444280_10689</fullName>
    </recommendedName>
</protein>
<evidence type="ECO:0000256" key="2">
    <source>
        <dbReference type="ARBA" id="ARBA00022475"/>
    </source>
</evidence>